<organism evidence="3 5">
    <name type="scientific">Candidatus Iainarchaeum sp</name>
    <dbReference type="NCBI Taxonomy" id="3101447"/>
    <lineage>
        <taxon>Archaea</taxon>
        <taxon>Candidatus Iainarchaeota</taxon>
        <taxon>Candidatus Iainarchaeia</taxon>
        <taxon>Candidatus Iainarchaeales</taxon>
        <taxon>Candidatus Iainarchaeaceae</taxon>
        <taxon>Candidatus Iainarchaeum</taxon>
    </lineage>
</organism>
<dbReference type="Proteomes" id="UP000527315">
    <property type="component" value="Unassembled WGS sequence"/>
</dbReference>
<evidence type="ECO:0000313" key="2">
    <source>
        <dbReference type="EMBL" id="HIH21680.1"/>
    </source>
</evidence>
<dbReference type="AlphaFoldDB" id="A0A7J4KSM5"/>
<dbReference type="EMBL" id="DUFW01000057">
    <property type="protein sequence ID" value="HIH21680.1"/>
    <property type="molecule type" value="Genomic_DNA"/>
</dbReference>
<keyword evidence="1" id="KW-0472">Membrane</keyword>
<evidence type="ECO:0000313" key="5">
    <source>
        <dbReference type="Proteomes" id="UP000527315"/>
    </source>
</evidence>
<feature type="transmembrane region" description="Helical" evidence="1">
    <location>
        <begin position="12"/>
        <end position="33"/>
    </location>
</feature>
<reference evidence="4" key="3">
    <citation type="submission" date="2021-05" db="EMBL/GenBank/DDBJ databases">
        <title>Protein family content uncovers lineage relationships and bacterial pathway maintenance mechanisms in DPANN archaea.</title>
        <authorList>
            <person name="Castelle C.J."/>
            <person name="Meheust R."/>
            <person name="Jaffe A.L."/>
            <person name="Seitz K."/>
            <person name="Gong X."/>
            <person name="Baker B.J."/>
            <person name="Banfield J.F."/>
        </authorList>
    </citation>
    <scope>NUCLEOTIDE SEQUENCE</scope>
    <source>
        <strain evidence="4">RIFCSPLOWO2_01_FULL_43_13</strain>
    </source>
</reference>
<reference evidence="3" key="1">
    <citation type="journal article" date="2020" name="bioRxiv">
        <title>A rank-normalized archaeal taxonomy based on genome phylogeny resolves widespread incomplete and uneven classifications.</title>
        <authorList>
            <person name="Rinke C."/>
            <person name="Chuvochina M."/>
            <person name="Mussig A.J."/>
            <person name="Chaumeil P.-A."/>
            <person name="Waite D.W."/>
            <person name="Whitman W.B."/>
            <person name="Parks D.H."/>
            <person name="Hugenholtz P."/>
        </authorList>
    </citation>
    <scope>NUCLEOTIDE SEQUENCE</scope>
    <source>
        <strain evidence="3">UBA10036</strain>
        <strain evidence="2">UBA10191</strain>
    </source>
</reference>
<comment type="caution">
    <text evidence="3">The sequence shown here is derived from an EMBL/GenBank/DDBJ whole genome shotgun (WGS) entry which is preliminary data.</text>
</comment>
<dbReference type="EMBL" id="JAGVWB010000027">
    <property type="protein sequence ID" value="MBS3058507.1"/>
    <property type="molecule type" value="Genomic_DNA"/>
</dbReference>
<dbReference type="EMBL" id="DUFJ01000036">
    <property type="protein sequence ID" value="HIH32892.1"/>
    <property type="molecule type" value="Genomic_DNA"/>
</dbReference>
<evidence type="ECO:0000256" key="1">
    <source>
        <dbReference type="SAM" id="Phobius"/>
    </source>
</evidence>
<protein>
    <submittedName>
        <fullName evidence="3">Uncharacterized protein</fullName>
    </submittedName>
</protein>
<keyword evidence="1" id="KW-1133">Transmembrane helix</keyword>
<accession>A0A7J4KSM5</accession>
<dbReference type="Proteomes" id="UP000590964">
    <property type="component" value="Unassembled WGS sequence"/>
</dbReference>
<keyword evidence="1" id="KW-0812">Transmembrane</keyword>
<evidence type="ECO:0000313" key="3">
    <source>
        <dbReference type="EMBL" id="HIH32892.1"/>
    </source>
</evidence>
<evidence type="ECO:0000313" key="4">
    <source>
        <dbReference type="EMBL" id="MBS3058507.1"/>
    </source>
</evidence>
<dbReference type="Proteomes" id="UP000680185">
    <property type="component" value="Unassembled WGS sequence"/>
</dbReference>
<sequence length="306" mass="34951">MEKKKTAAKPNKAAWVLGIIIVAVLAVLALSYLQIIPITGNLFAPTNTTTSLTPDPTQFASRQAYFEEAFKPKRSEYKLFEQASTFLKKPVSEIPSFFSLKSEAEIFSSLPQIPEDFSETAYLLASGRYFSIGFLDEGYYKQPEFYPNFKEYGLRYWSSPDPKYWVTSGLGSYPAEQWDTLKRGEREEFNAVVFLYSGYGVQTFQGVTLMPNSESRQYFDITISPQSFLLEPTFPKFYKGWAERIEIKGKLKPNAPAGNYAIGINVETPPRELKEKWEFEHKNLYFDATSAIRPEGNQIQLNIQVD</sequence>
<proteinExistence type="predicted"/>
<reference evidence="4" key="2">
    <citation type="submission" date="2021-03" db="EMBL/GenBank/DDBJ databases">
        <authorList>
            <person name="Jaffe A."/>
        </authorList>
    </citation>
    <scope>NUCLEOTIDE SEQUENCE</scope>
    <source>
        <strain evidence="4">RIFCSPLOWO2_01_FULL_43_13</strain>
    </source>
</reference>
<gene>
    <name evidence="2" type="ORF">HA222_03425</name>
    <name evidence="3" type="ORF">HA227_01435</name>
    <name evidence="4" type="ORF">J4478_03855</name>
</gene>
<name>A0A7J4KSM5_9ARCH</name>